<organism evidence="2 3">
    <name type="scientific">Sporosarcina ureilytica</name>
    <dbReference type="NCBI Taxonomy" id="298596"/>
    <lineage>
        <taxon>Bacteria</taxon>
        <taxon>Bacillati</taxon>
        <taxon>Bacillota</taxon>
        <taxon>Bacilli</taxon>
        <taxon>Bacillales</taxon>
        <taxon>Caryophanaceae</taxon>
        <taxon>Sporosarcina</taxon>
    </lineage>
</organism>
<protein>
    <recommendedName>
        <fullName evidence="4">DUF624 domain-containing protein</fullName>
    </recommendedName>
</protein>
<dbReference type="EMBL" id="CP017560">
    <property type="protein sequence ID" value="AOV08605.1"/>
    <property type="molecule type" value="Genomic_DNA"/>
</dbReference>
<proteinExistence type="predicted"/>
<accession>A0A1D8JIS7</accession>
<feature type="transmembrane region" description="Helical" evidence="1">
    <location>
        <begin position="80"/>
        <end position="99"/>
    </location>
</feature>
<dbReference type="RefSeq" id="WP_075528771.1">
    <property type="nucleotide sequence ID" value="NZ_CP017560.1"/>
</dbReference>
<feature type="transmembrane region" description="Helical" evidence="1">
    <location>
        <begin position="25"/>
        <end position="50"/>
    </location>
</feature>
<dbReference type="InterPro" id="IPR006938">
    <property type="entry name" value="DUF624"/>
</dbReference>
<sequence>MELEGMTGRFFRICEIISRLAYANLLWIGFTLLGLGIFGFMPATVALFTVTRKWTMGEHDIPIFGTFWSTYKKEFFKSTLFGALLFFIGYIIYIDLTFLPTGGLFSVLRTGIFICGILYVIMLLYILPIYVHYNWKISQYLKYALLIGVSHPHYTALMGVGAYSLYYLCIKFPGIIPFFSMSLLAYVMMWTVYKVIRKLEIAQQVRESQEQQEHRDQKMAEVL</sequence>
<feature type="transmembrane region" description="Helical" evidence="1">
    <location>
        <begin position="143"/>
        <end position="168"/>
    </location>
</feature>
<dbReference type="AlphaFoldDB" id="A0A1D8JIS7"/>
<name>A0A1D8JIS7_9BACL</name>
<keyword evidence="1" id="KW-0812">Transmembrane</keyword>
<dbReference type="Proteomes" id="UP000185746">
    <property type="component" value="Chromosome"/>
</dbReference>
<dbReference type="Pfam" id="PF04854">
    <property type="entry name" value="DUF624"/>
    <property type="match status" value="1"/>
</dbReference>
<feature type="transmembrane region" description="Helical" evidence="1">
    <location>
        <begin position="111"/>
        <end position="131"/>
    </location>
</feature>
<evidence type="ECO:0008006" key="4">
    <source>
        <dbReference type="Google" id="ProtNLM"/>
    </source>
</evidence>
<keyword evidence="3" id="KW-1185">Reference proteome</keyword>
<evidence type="ECO:0000256" key="1">
    <source>
        <dbReference type="SAM" id="Phobius"/>
    </source>
</evidence>
<evidence type="ECO:0000313" key="2">
    <source>
        <dbReference type="EMBL" id="AOV08605.1"/>
    </source>
</evidence>
<keyword evidence="1" id="KW-1133">Transmembrane helix</keyword>
<dbReference type="KEGG" id="surl:BI350_14390"/>
<gene>
    <name evidence="2" type="ORF">BI350_14390</name>
</gene>
<evidence type="ECO:0000313" key="3">
    <source>
        <dbReference type="Proteomes" id="UP000185746"/>
    </source>
</evidence>
<reference evidence="2 3" key="1">
    <citation type="submission" date="2016-09" db="EMBL/GenBank/DDBJ databases">
        <title>Complete genome sequence of the Lysinibacillus sphaericus LMG 22257, a specie of Bacillus with ureolytic activity that can effectively biodeposit calcium carbonate.</title>
        <authorList>
            <person name="Yan W."/>
        </authorList>
    </citation>
    <scope>NUCLEOTIDE SEQUENCE [LARGE SCALE GENOMIC DNA]</scope>
    <source>
        <strain evidence="2 3">LMG 22257</strain>
    </source>
</reference>
<feature type="transmembrane region" description="Helical" evidence="1">
    <location>
        <begin position="174"/>
        <end position="196"/>
    </location>
</feature>
<keyword evidence="1" id="KW-0472">Membrane</keyword>